<evidence type="ECO:0000313" key="1">
    <source>
        <dbReference type="EMBL" id="KZS03407.1"/>
    </source>
</evidence>
<dbReference type="Proteomes" id="UP000076858">
    <property type="component" value="Unassembled WGS sequence"/>
</dbReference>
<dbReference type="AlphaFoldDB" id="A0A164KN77"/>
<proteinExistence type="predicted"/>
<reference evidence="1 2" key="1">
    <citation type="submission" date="2016-03" db="EMBL/GenBank/DDBJ databases">
        <title>EvidentialGene: Evidence-directed Construction of Genes on Genomes.</title>
        <authorList>
            <person name="Gilbert D.G."/>
            <person name="Choi J.-H."/>
            <person name="Mockaitis K."/>
            <person name="Colbourne J."/>
            <person name="Pfrender M."/>
        </authorList>
    </citation>
    <scope>NUCLEOTIDE SEQUENCE [LARGE SCALE GENOMIC DNA]</scope>
    <source>
        <strain evidence="1 2">Xinb3</strain>
        <tissue evidence="1">Complete organism</tissue>
    </source>
</reference>
<sequence>MTCWLNPGKSCRSVYGTAVIANRPMRGISMHHIRHQMAEEHTCCRY</sequence>
<dbReference type="EMBL" id="LRGB01003275">
    <property type="protein sequence ID" value="KZS03407.1"/>
    <property type="molecule type" value="Genomic_DNA"/>
</dbReference>
<comment type="caution">
    <text evidence="1">The sequence shown here is derived from an EMBL/GenBank/DDBJ whole genome shotgun (WGS) entry which is preliminary data.</text>
</comment>
<gene>
    <name evidence="1" type="ORF">APZ42_033868</name>
</gene>
<organism evidence="1 2">
    <name type="scientific">Daphnia magna</name>
    <dbReference type="NCBI Taxonomy" id="35525"/>
    <lineage>
        <taxon>Eukaryota</taxon>
        <taxon>Metazoa</taxon>
        <taxon>Ecdysozoa</taxon>
        <taxon>Arthropoda</taxon>
        <taxon>Crustacea</taxon>
        <taxon>Branchiopoda</taxon>
        <taxon>Diplostraca</taxon>
        <taxon>Cladocera</taxon>
        <taxon>Anomopoda</taxon>
        <taxon>Daphniidae</taxon>
        <taxon>Daphnia</taxon>
    </lineage>
</organism>
<evidence type="ECO:0000313" key="2">
    <source>
        <dbReference type="Proteomes" id="UP000076858"/>
    </source>
</evidence>
<protein>
    <submittedName>
        <fullName evidence="1">Uncharacterized protein</fullName>
    </submittedName>
</protein>
<name>A0A164KN77_9CRUS</name>
<accession>A0A164KN77</accession>
<keyword evidence="2" id="KW-1185">Reference proteome</keyword>